<evidence type="ECO:0000256" key="5">
    <source>
        <dbReference type="SAM" id="Phobius"/>
    </source>
</evidence>
<name>A0A5A7Q0G5_STRAF</name>
<protein>
    <submittedName>
        <fullName evidence="7">Glycosyltransferase family 61 protein</fullName>
    </submittedName>
</protein>
<keyword evidence="2" id="KW-0328">Glycosyltransferase</keyword>
<sequence>MAKDSVFFRSFGRFEMKTLSCVALALGFIMSLSLFNFFKQPVMDLEASLSLGLKVLIGSDNKHQQKSLTELELELKLPPSISNLSNSISDMLEITGDVRVHGKSFTVFVASATENDPTRSWALKPYARKHDTFLMGYIREWTVVHGPASKLPGCEARSPFPGIIFSTRGYAMNPYHDFSDLLVPLYLTARPYNRSIVLLVNDLLEPWIEKYERMLKKLSSQEIANIDDERRVVCFPRVTVGLRAHKELGIDPREPPHYSMAEFREFVQATWALRARVWAKKSPRARMLMISRERSRRMTNERAVARVARRVGFDVVVREIGSTDDVAESARFVNSFDVMAGVHGAGMTNMVFLPEGGVAVEVVPFGLDGLARQYYRAEAEGMGLGYLEYRVGWNESSLKGKYSVESEVYREPGKIQKKGFLGFRAVYMDDQDVEVDCGRFEETLVEALRMVSKRNV</sequence>
<dbReference type="PANTHER" id="PTHR20961:SF5">
    <property type="entry name" value="GLYCOSYLTRANSFERASE-RELATED"/>
    <property type="match status" value="1"/>
</dbReference>
<dbReference type="GO" id="GO:0016763">
    <property type="term" value="F:pentosyltransferase activity"/>
    <property type="evidence" value="ECO:0007669"/>
    <property type="project" value="UniProtKB-ARBA"/>
</dbReference>
<dbReference type="PANTHER" id="PTHR20961">
    <property type="entry name" value="GLYCOSYLTRANSFERASE"/>
    <property type="match status" value="1"/>
</dbReference>
<keyword evidence="5" id="KW-0812">Transmembrane</keyword>
<proteinExistence type="predicted"/>
<evidence type="ECO:0000256" key="4">
    <source>
        <dbReference type="ARBA" id="ARBA00023180"/>
    </source>
</evidence>
<dbReference type="InterPro" id="IPR049625">
    <property type="entry name" value="Glyco_transf_61_cat"/>
</dbReference>
<dbReference type="OrthoDB" id="529273at2759"/>
<comment type="subcellular location">
    <subcellularLocation>
        <location evidence="1">Golgi apparatus membrane</location>
        <topology evidence="1">Single-pass type II membrane protein</topology>
    </subcellularLocation>
</comment>
<dbReference type="AlphaFoldDB" id="A0A5A7Q0G5"/>
<evidence type="ECO:0000313" key="7">
    <source>
        <dbReference type="EMBL" id="GER38625.1"/>
    </source>
</evidence>
<accession>A0A5A7Q0G5</accession>
<feature type="domain" description="Glycosyltransferase 61 catalytic" evidence="6">
    <location>
        <begin position="272"/>
        <end position="358"/>
    </location>
</feature>
<evidence type="ECO:0000313" key="8">
    <source>
        <dbReference type="Proteomes" id="UP000325081"/>
    </source>
</evidence>
<keyword evidence="5" id="KW-0472">Membrane</keyword>
<evidence type="ECO:0000256" key="3">
    <source>
        <dbReference type="ARBA" id="ARBA00022679"/>
    </source>
</evidence>
<evidence type="ECO:0000256" key="2">
    <source>
        <dbReference type="ARBA" id="ARBA00022676"/>
    </source>
</evidence>
<keyword evidence="3 7" id="KW-0808">Transferase</keyword>
<reference evidence="8" key="1">
    <citation type="journal article" date="2019" name="Curr. Biol.">
        <title>Genome Sequence of Striga asiatica Provides Insight into the Evolution of Plant Parasitism.</title>
        <authorList>
            <person name="Yoshida S."/>
            <person name="Kim S."/>
            <person name="Wafula E.K."/>
            <person name="Tanskanen J."/>
            <person name="Kim Y.M."/>
            <person name="Honaas L."/>
            <person name="Yang Z."/>
            <person name="Spallek T."/>
            <person name="Conn C.E."/>
            <person name="Ichihashi Y."/>
            <person name="Cheong K."/>
            <person name="Cui S."/>
            <person name="Der J.P."/>
            <person name="Gundlach H."/>
            <person name="Jiao Y."/>
            <person name="Hori C."/>
            <person name="Ishida J.K."/>
            <person name="Kasahara H."/>
            <person name="Kiba T."/>
            <person name="Kim M.S."/>
            <person name="Koo N."/>
            <person name="Laohavisit A."/>
            <person name="Lee Y.H."/>
            <person name="Lumba S."/>
            <person name="McCourt P."/>
            <person name="Mortimer J.C."/>
            <person name="Mutuku J.M."/>
            <person name="Nomura T."/>
            <person name="Sasaki-Sekimoto Y."/>
            <person name="Seto Y."/>
            <person name="Wang Y."/>
            <person name="Wakatake T."/>
            <person name="Sakakibara H."/>
            <person name="Demura T."/>
            <person name="Yamaguchi S."/>
            <person name="Yoneyama K."/>
            <person name="Manabe R.I."/>
            <person name="Nelson D.C."/>
            <person name="Schulman A.H."/>
            <person name="Timko M.P."/>
            <person name="dePamphilis C.W."/>
            <person name="Choi D."/>
            <person name="Shirasu K."/>
        </authorList>
    </citation>
    <scope>NUCLEOTIDE SEQUENCE [LARGE SCALE GENOMIC DNA]</scope>
    <source>
        <strain evidence="8">cv. UVA1</strain>
    </source>
</reference>
<dbReference type="InterPro" id="IPR007657">
    <property type="entry name" value="Glycosyltransferase_61"/>
</dbReference>
<dbReference type="Pfam" id="PF04577">
    <property type="entry name" value="Glyco_transf_61"/>
    <property type="match status" value="1"/>
</dbReference>
<gene>
    <name evidence="7" type="ORF">STAS_15149</name>
</gene>
<dbReference type="EMBL" id="BKCP01005516">
    <property type="protein sequence ID" value="GER38625.1"/>
    <property type="molecule type" value="Genomic_DNA"/>
</dbReference>
<keyword evidence="5" id="KW-1133">Transmembrane helix</keyword>
<evidence type="ECO:0000256" key="1">
    <source>
        <dbReference type="ARBA" id="ARBA00004323"/>
    </source>
</evidence>
<organism evidence="7 8">
    <name type="scientific">Striga asiatica</name>
    <name type="common">Asiatic witchweed</name>
    <name type="synonym">Buchnera asiatica</name>
    <dbReference type="NCBI Taxonomy" id="4170"/>
    <lineage>
        <taxon>Eukaryota</taxon>
        <taxon>Viridiplantae</taxon>
        <taxon>Streptophyta</taxon>
        <taxon>Embryophyta</taxon>
        <taxon>Tracheophyta</taxon>
        <taxon>Spermatophyta</taxon>
        <taxon>Magnoliopsida</taxon>
        <taxon>eudicotyledons</taxon>
        <taxon>Gunneridae</taxon>
        <taxon>Pentapetalae</taxon>
        <taxon>asterids</taxon>
        <taxon>lamiids</taxon>
        <taxon>Lamiales</taxon>
        <taxon>Orobanchaceae</taxon>
        <taxon>Buchnereae</taxon>
        <taxon>Striga</taxon>
    </lineage>
</organism>
<dbReference type="GO" id="GO:0000139">
    <property type="term" value="C:Golgi membrane"/>
    <property type="evidence" value="ECO:0007669"/>
    <property type="project" value="UniProtKB-SubCell"/>
</dbReference>
<comment type="caution">
    <text evidence="7">The sequence shown here is derived from an EMBL/GenBank/DDBJ whole genome shotgun (WGS) entry which is preliminary data.</text>
</comment>
<dbReference type="Proteomes" id="UP000325081">
    <property type="component" value="Unassembled WGS sequence"/>
</dbReference>
<evidence type="ECO:0000259" key="6">
    <source>
        <dbReference type="Pfam" id="PF04577"/>
    </source>
</evidence>
<keyword evidence="4" id="KW-0325">Glycoprotein</keyword>
<feature type="transmembrane region" description="Helical" evidence="5">
    <location>
        <begin position="21"/>
        <end position="38"/>
    </location>
</feature>
<keyword evidence="8" id="KW-1185">Reference proteome</keyword>